<feature type="domain" description="C2H2-type" evidence="7">
    <location>
        <begin position="967"/>
        <end position="995"/>
    </location>
</feature>
<evidence type="ECO:0000259" key="7">
    <source>
        <dbReference type="PROSITE" id="PS50157"/>
    </source>
</evidence>
<feature type="region of interest" description="Disordered" evidence="6">
    <location>
        <begin position="314"/>
        <end position="339"/>
    </location>
</feature>
<feature type="region of interest" description="Disordered" evidence="6">
    <location>
        <begin position="1"/>
        <end position="116"/>
    </location>
</feature>
<feature type="compositionally biased region" description="Basic and acidic residues" evidence="6">
    <location>
        <begin position="18"/>
        <end position="45"/>
    </location>
</feature>
<name>A0AAV2ASS5_9ARAC</name>
<reference evidence="8 9" key="1">
    <citation type="submission" date="2024-04" db="EMBL/GenBank/DDBJ databases">
        <authorList>
            <person name="Rising A."/>
            <person name="Reimegard J."/>
            <person name="Sonavane S."/>
            <person name="Akerstrom W."/>
            <person name="Nylinder S."/>
            <person name="Hedman E."/>
            <person name="Kallberg Y."/>
        </authorList>
    </citation>
    <scope>NUCLEOTIDE SEQUENCE [LARGE SCALE GENOMIC DNA]</scope>
</reference>
<evidence type="ECO:0000256" key="1">
    <source>
        <dbReference type="ARBA" id="ARBA00022723"/>
    </source>
</evidence>
<feature type="compositionally biased region" description="Basic residues" evidence="6">
    <location>
        <begin position="203"/>
        <end position="217"/>
    </location>
</feature>
<dbReference type="AlphaFoldDB" id="A0AAV2ASS5"/>
<feature type="domain" description="C2H2-type" evidence="7">
    <location>
        <begin position="483"/>
        <end position="511"/>
    </location>
</feature>
<dbReference type="SMART" id="SM00355">
    <property type="entry name" value="ZnF_C2H2"/>
    <property type="match status" value="9"/>
</dbReference>
<evidence type="ECO:0000256" key="6">
    <source>
        <dbReference type="SAM" id="MobiDB-lite"/>
    </source>
</evidence>
<evidence type="ECO:0000256" key="5">
    <source>
        <dbReference type="PROSITE-ProRule" id="PRU00042"/>
    </source>
</evidence>
<dbReference type="InterPro" id="IPR052795">
    <property type="entry name" value="RREB1"/>
</dbReference>
<proteinExistence type="predicted"/>
<feature type="domain" description="C2H2-type" evidence="7">
    <location>
        <begin position="158"/>
        <end position="185"/>
    </location>
</feature>
<dbReference type="Gene3D" id="3.30.160.60">
    <property type="entry name" value="Classic Zinc Finger"/>
    <property type="match status" value="5"/>
</dbReference>
<dbReference type="Pfam" id="PF00096">
    <property type="entry name" value="zf-C2H2"/>
    <property type="match status" value="3"/>
</dbReference>
<feature type="region of interest" description="Disordered" evidence="6">
    <location>
        <begin position="873"/>
        <end position="942"/>
    </location>
</feature>
<feature type="compositionally biased region" description="Basic and acidic residues" evidence="6">
    <location>
        <begin position="76"/>
        <end position="88"/>
    </location>
</feature>
<feature type="compositionally biased region" description="Polar residues" evidence="6">
    <location>
        <begin position="927"/>
        <end position="938"/>
    </location>
</feature>
<feature type="compositionally biased region" description="Polar residues" evidence="6">
    <location>
        <begin position="373"/>
        <end position="389"/>
    </location>
</feature>
<dbReference type="PANTHER" id="PTHR46451">
    <property type="entry name" value="RAS-RESPONSIVE ELEMENT-BINDING PROTEIN 1"/>
    <property type="match status" value="1"/>
</dbReference>
<organism evidence="8 9">
    <name type="scientific">Larinioides sclopetarius</name>
    <dbReference type="NCBI Taxonomy" id="280406"/>
    <lineage>
        <taxon>Eukaryota</taxon>
        <taxon>Metazoa</taxon>
        <taxon>Ecdysozoa</taxon>
        <taxon>Arthropoda</taxon>
        <taxon>Chelicerata</taxon>
        <taxon>Arachnida</taxon>
        <taxon>Araneae</taxon>
        <taxon>Araneomorphae</taxon>
        <taxon>Entelegynae</taxon>
        <taxon>Araneoidea</taxon>
        <taxon>Araneidae</taxon>
        <taxon>Larinioides</taxon>
    </lineage>
</organism>
<dbReference type="FunFam" id="3.30.160.60:FF:000100">
    <property type="entry name" value="Zinc finger 45-like"/>
    <property type="match status" value="1"/>
</dbReference>
<feature type="domain" description="C2H2-type" evidence="7">
    <location>
        <begin position="433"/>
        <end position="456"/>
    </location>
</feature>
<dbReference type="GO" id="GO:0005634">
    <property type="term" value="C:nucleus"/>
    <property type="evidence" value="ECO:0007669"/>
    <property type="project" value="TreeGrafter"/>
</dbReference>
<evidence type="ECO:0000313" key="8">
    <source>
        <dbReference type="EMBL" id="CAL1286730.1"/>
    </source>
</evidence>
<gene>
    <name evidence="8" type="ORF">LARSCL_LOCUS14413</name>
</gene>
<dbReference type="Proteomes" id="UP001497382">
    <property type="component" value="Unassembled WGS sequence"/>
</dbReference>
<dbReference type="GO" id="GO:0001228">
    <property type="term" value="F:DNA-binding transcription activator activity, RNA polymerase II-specific"/>
    <property type="evidence" value="ECO:0007669"/>
    <property type="project" value="TreeGrafter"/>
</dbReference>
<evidence type="ECO:0000256" key="4">
    <source>
        <dbReference type="ARBA" id="ARBA00022833"/>
    </source>
</evidence>
<dbReference type="PANTHER" id="PTHR46451:SF1">
    <property type="entry name" value="RAS-RESPONSIVE ELEMENT-BINDING PROTEIN 1"/>
    <property type="match status" value="1"/>
</dbReference>
<sequence length="1017" mass="114656">MLPPSTYHLRSHVQESTTADKKPKQLAIDKTEDKDVADKMMEENIKSTGSSPKIEQGKDSQTEQSGISESSSAEPIQHKTPIEKEDRGISASELSELSSSTVVEKSTESNIPAEKSNKIVDEDKNLEKEIISCPKCEKTFERRTQLTEHLKTYSTDQATCPICNKVLNSSNSRDRHLLTHSKERPYECKICKLTFTTNGNMNRHFKRHTVKHKHKGKVSNEKDEDSKRQGNLSKEKVPPQADVCKRATEIPEFLPETEEMYRQNNYFQSLGLHRKSSIPQLNVNQELVSDKQGRSGILPEKRKKLTFRSESRIAPIPPTAKTGGNLRGKKVKEDTDVGNSNTNSISIHFISDSIPNSDATDAQDLAGITDIISNVQPKTSTENQKTDSSSTEHHNIKQSVKQQSFACENCKYIARDKNSLKRHKQIHKRNGKFKCKTCSLTFTNKANGQRHVRELHGVHDRVSVSEQIVFLKEDIGAADEKKFICKYCTNIFENEQALQHHLRSNECKMKPYFCAICAIGSSTKNNCFRHIENKHPQIFKIDMTPEEKNRVKELNMRQTIYTTPRQDEDNKSKEIEAAEGLCRLSENRQDDAFMEIVCATEQAHDISCNSLENIKVPSMAIGTGTMMIVGADTSEAPSSKITGTSLSMIIKTSPSVTRSSSAFLEDQPLDLSVNPLDLSFKSFKKTDSLDCPERNTEPACVSESQPAVSESNEHSKLVQSSGKNDNNFQQQKCVLTRQNIKNFKCKHCEKSFSTNSNLQRHLVNLHKQSSTIQLETFHNPIRRDLLRECSINSSIKHFDCNQIKISSSLLMNSKLNASHDRGNGSDTENDLASIPSIQSTVNQGIHIAHPCTSTVYSVIPHINRKRPFSDFHSSDSSFPAWNQRKKHARTAPRSPTEAACSPVRAPQRVVISTMDRLNDEGSRGGSPATNPGSNTSIHDLSKPAYDQSFNTRLAESAESSHSKDTDLICRYCSSQFYSKEHVNSHIKELHYLEHNNTLEVPDEKIRWKKERFSKLRQ</sequence>
<feature type="region of interest" description="Disordered" evidence="6">
    <location>
        <begin position="373"/>
        <end position="398"/>
    </location>
</feature>
<evidence type="ECO:0000256" key="2">
    <source>
        <dbReference type="ARBA" id="ARBA00022737"/>
    </source>
</evidence>
<feature type="domain" description="C2H2-type" evidence="7">
    <location>
        <begin position="131"/>
        <end position="158"/>
    </location>
</feature>
<dbReference type="GO" id="GO:0008270">
    <property type="term" value="F:zinc ion binding"/>
    <property type="evidence" value="ECO:0007669"/>
    <property type="project" value="UniProtKB-KW"/>
</dbReference>
<feature type="region of interest" description="Disordered" evidence="6">
    <location>
        <begin position="202"/>
        <end position="244"/>
    </location>
</feature>
<keyword evidence="1" id="KW-0479">Metal-binding</keyword>
<feature type="compositionally biased region" description="Low complexity" evidence="6">
    <location>
        <begin position="90"/>
        <end position="104"/>
    </location>
</feature>
<dbReference type="PROSITE" id="PS00028">
    <property type="entry name" value="ZINC_FINGER_C2H2_1"/>
    <property type="match status" value="5"/>
</dbReference>
<accession>A0AAV2ASS5</accession>
<keyword evidence="4" id="KW-0862">Zinc</keyword>
<feature type="compositionally biased region" description="Polar residues" evidence="6">
    <location>
        <begin position="62"/>
        <end position="74"/>
    </location>
</feature>
<keyword evidence="9" id="KW-1185">Reference proteome</keyword>
<evidence type="ECO:0000313" key="9">
    <source>
        <dbReference type="Proteomes" id="UP001497382"/>
    </source>
</evidence>
<dbReference type="InterPro" id="IPR013087">
    <property type="entry name" value="Znf_C2H2_type"/>
</dbReference>
<feature type="domain" description="C2H2-type" evidence="7">
    <location>
        <begin position="405"/>
        <end position="432"/>
    </location>
</feature>
<evidence type="ECO:0000256" key="3">
    <source>
        <dbReference type="ARBA" id="ARBA00022771"/>
    </source>
</evidence>
<keyword evidence="3 5" id="KW-0863">Zinc-finger</keyword>
<dbReference type="EMBL" id="CAXIEN010000208">
    <property type="protein sequence ID" value="CAL1286730.1"/>
    <property type="molecule type" value="Genomic_DNA"/>
</dbReference>
<feature type="domain" description="C2H2-type" evidence="7">
    <location>
        <begin position="743"/>
        <end position="771"/>
    </location>
</feature>
<feature type="region of interest" description="Disordered" evidence="6">
    <location>
        <begin position="690"/>
        <end position="723"/>
    </location>
</feature>
<feature type="compositionally biased region" description="Basic and acidic residues" evidence="6">
    <location>
        <begin position="218"/>
        <end position="244"/>
    </location>
</feature>
<protein>
    <recommendedName>
        <fullName evidence="7">C2H2-type domain-containing protein</fullName>
    </recommendedName>
</protein>
<dbReference type="GO" id="GO:0000978">
    <property type="term" value="F:RNA polymerase II cis-regulatory region sequence-specific DNA binding"/>
    <property type="evidence" value="ECO:0007669"/>
    <property type="project" value="TreeGrafter"/>
</dbReference>
<comment type="caution">
    <text evidence="8">The sequence shown here is derived from an EMBL/GenBank/DDBJ whole genome shotgun (WGS) entry which is preliminary data.</text>
</comment>
<dbReference type="InterPro" id="IPR036236">
    <property type="entry name" value="Znf_C2H2_sf"/>
</dbReference>
<feature type="domain" description="C2H2-type" evidence="7">
    <location>
        <begin position="186"/>
        <end position="213"/>
    </location>
</feature>
<dbReference type="PROSITE" id="PS50157">
    <property type="entry name" value="ZINC_FINGER_C2H2_2"/>
    <property type="match status" value="8"/>
</dbReference>
<dbReference type="SUPFAM" id="SSF57667">
    <property type="entry name" value="beta-beta-alpha zinc fingers"/>
    <property type="match status" value="3"/>
</dbReference>
<keyword evidence="2" id="KW-0677">Repeat</keyword>